<evidence type="ECO:0000259" key="8">
    <source>
        <dbReference type="PROSITE" id="PS51645"/>
    </source>
</evidence>
<keyword evidence="10" id="KW-1185">Reference proteome</keyword>
<evidence type="ECO:0000256" key="6">
    <source>
        <dbReference type="PIRSR" id="PIRSR602081-2"/>
    </source>
</evidence>
<dbReference type="EMBL" id="PJNI01000001">
    <property type="protein sequence ID" value="PKR82165.1"/>
    <property type="molecule type" value="Genomic_DNA"/>
</dbReference>
<keyword evidence="9" id="KW-0456">Lyase</keyword>
<gene>
    <name evidence="9" type="ORF">CW751_02175</name>
</gene>
<dbReference type="RefSeq" id="WP_101333310.1">
    <property type="nucleotide sequence ID" value="NZ_PJNI01000001.1"/>
</dbReference>
<dbReference type="Gene3D" id="1.25.40.80">
    <property type="match status" value="1"/>
</dbReference>
<dbReference type="Pfam" id="PF03441">
    <property type="entry name" value="FAD_binding_7"/>
    <property type="match status" value="1"/>
</dbReference>
<evidence type="ECO:0000256" key="2">
    <source>
        <dbReference type="ARBA" id="ARBA00022630"/>
    </source>
</evidence>
<dbReference type="AlphaFoldDB" id="A0A2I0R6H0"/>
<dbReference type="InterPro" id="IPR002081">
    <property type="entry name" value="Cryptochrome/DNA_photolyase_1"/>
</dbReference>
<proteinExistence type="inferred from homology"/>
<dbReference type="InterPro" id="IPR006050">
    <property type="entry name" value="DNA_photolyase_N"/>
</dbReference>
<dbReference type="PANTHER" id="PTHR11455">
    <property type="entry name" value="CRYPTOCHROME"/>
    <property type="match status" value="1"/>
</dbReference>
<dbReference type="InterPro" id="IPR036134">
    <property type="entry name" value="Crypto/Photolyase_FAD-like_sf"/>
</dbReference>
<feature type="site" description="Electron transfer via tryptophanyl radical" evidence="6">
    <location>
        <position position="338"/>
    </location>
</feature>
<dbReference type="GO" id="GO:0009416">
    <property type="term" value="P:response to light stimulus"/>
    <property type="evidence" value="ECO:0007669"/>
    <property type="project" value="TreeGrafter"/>
</dbReference>
<feature type="site" description="Electron transfer via tryptophanyl radical" evidence="6">
    <location>
        <position position="285"/>
    </location>
</feature>
<feature type="site" description="Electron transfer via tryptophanyl radical" evidence="6">
    <location>
        <position position="361"/>
    </location>
</feature>
<dbReference type="PANTHER" id="PTHR11455:SF9">
    <property type="entry name" value="CRYPTOCHROME CIRCADIAN CLOCK 5 ISOFORM X1"/>
    <property type="match status" value="1"/>
</dbReference>
<evidence type="ECO:0000256" key="5">
    <source>
        <dbReference type="PIRSR" id="PIRSR602081-1"/>
    </source>
</evidence>
<dbReference type="GO" id="GO:0071949">
    <property type="term" value="F:FAD binding"/>
    <property type="evidence" value="ECO:0007669"/>
    <property type="project" value="TreeGrafter"/>
</dbReference>
<keyword evidence="2 5" id="KW-0285">Flavoprotein</keyword>
<dbReference type="PROSITE" id="PS51645">
    <property type="entry name" value="PHR_CRY_ALPHA_BETA"/>
    <property type="match status" value="1"/>
</dbReference>
<dbReference type="SUPFAM" id="SSF48173">
    <property type="entry name" value="Cryptochrome/photolyase FAD-binding domain"/>
    <property type="match status" value="1"/>
</dbReference>
<dbReference type="Gene3D" id="3.40.50.620">
    <property type="entry name" value="HUPs"/>
    <property type="match status" value="1"/>
</dbReference>
<dbReference type="PROSITE" id="PS00394">
    <property type="entry name" value="DNA_PHOTOLYASES_1_1"/>
    <property type="match status" value="1"/>
</dbReference>
<dbReference type="InterPro" id="IPR018394">
    <property type="entry name" value="DNA_photolyase_1_CS_C"/>
</dbReference>
<reference evidence="9 10" key="1">
    <citation type="submission" date="2017-12" db="EMBL/GenBank/DDBJ databases">
        <title>The draft genome sequence of Brumimicrobium saltpan LHR20.</title>
        <authorList>
            <person name="Do Z.-J."/>
            <person name="Luo H.-R."/>
        </authorList>
    </citation>
    <scope>NUCLEOTIDE SEQUENCE [LARGE SCALE GENOMIC DNA]</scope>
    <source>
        <strain evidence="9 10">LHR20</strain>
    </source>
</reference>
<feature type="binding site" evidence="5">
    <location>
        <position position="212"/>
    </location>
    <ligand>
        <name>FAD</name>
        <dbReference type="ChEBI" id="CHEBI:57692"/>
    </ligand>
</feature>
<dbReference type="Proteomes" id="UP000236654">
    <property type="component" value="Unassembled WGS sequence"/>
</dbReference>
<comment type="cofactor">
    <cofactor evidence="5">
        <name>FAD</name>
        <dbReference type="ChEBI" id="CHEBI:57692"/>
    </cofactor>
    <text evidence="5">Binds 1 FAD per subunit.</text>
</comment>
<dbReference type="PROSITE" id="PS00691">
    <property type="entry name" value="DNA_PHOTOLYASES_1_2"/>
    <property type="match status" value="1"/>
</dbReference>
<dbReference type="Gene3D" id="1.10.579.10">
    <property type="entry name" value="DNA Cyclobutane Dipyrimidine Photolyase, subunit A, domain 3"/>
    <property type="match status" value="1"/>
</dbReference>
<evidence type="ECO:0000313" key="9">
    <source>
        <dbReference type="EMBL" id="PKR82165.1"/>
    </source>
</evidence>
<evidence type="ECO:0000256" key="7">
    <source>
        <dbReference type="RuleBase" id="RU004182"/>
    </source>
</evidence>
<dbReference type="Pfam" id="PF00875">
    <property type="entry name" value="DNA_photolyase"/>
    <property type="match status" value="1"/>
</dbReference>
<feature type="binding site" evidence="5">
    <location>
        <begin position="254"/>
        <end position="261"/>
    </location>
    <ligand>
        <name>FAD</name>
        <dbReference type="ChEBI" id="CHEBI:57692"/>
    </ligand>
</feature>
<organism evidence="9 10">
    <name type="scientific">Brumimicrobium salinarum</name>
    <dbReference type="NCBI Taxonomy" id="2058658"/>
    <lineage>
        <taxon>Bacteria</taxon>
        <taxon>Pseudomonadati</taxon>
        <taxon>Bacteroidota</taxon>
        <taxon>Flavobacteriia</taxon>
        <taxon>Flavobacteriales</taxon>
        <taxon>Crocinitomicaceae</taxon>
        <taxon>Brumimicrobium</taxon>
    </lineage>
</organism>
<name>A0A2I0R6H0_9FLAO</name>
<keyword evidence="4 7" id="KW-0157">Chromophore</keyword>
<dbReference type="OrthoDB" id="9772484at2"/>
<comment type="similarity">
    <text evidence="7">Belongs to the DNA photolyase family.</text>
</comment>
<evidence type="ECO:0000256" key="1">
    <source>
        <dbReference type="ARBA" id="ARBA00001932"/>
    </source>
</evidence>
<dbReference type="GO" id="GO:0006950">
    <property type="term" value="P:response to stress"/>
    <property type="evidence" value="ECO:0007669"/>
    <property type="project" value="UniProtKB-ARBA"/>
</dbReference>
<evidence type="ECO:0000256" key="4">
    <source>
        <dbReference type="ARBA" id="ARBA00022991"/>
    </source>
</evidence>
<dbReference type="GO" id="GO:0003904">
    <property type="term" value="F:deoxyribodipyrimidine photo-lyase activity"/>
    <property type="evidence" value="ECO:0007669"/>
    <property type="project" value="TreeGrafter"/>
</dbReference>
<sequence length="430" mass="50863">MTIFWHRRDLRTNDNAGLFAALRKEKSVQAIFIFDQNILDELKENDQRVLYIHQHIQKLKEQYQSLGSDLWVFYGKPLNVFKELIKENKIEKVYTNRDYEPYAKTRDESIESMLSEKGIPFLTLKDHVIFEKNEVLKGDGDPYRVFTPYMRTWKEKLTPFYLKSYPTKKYFKHLNQVKEPSSLITLKSMGFKNKQTQEFPSLSAADEVIKNYEKTRDIPAIKGTSRMSLHLRFGTVSIRELCRQGKSNEKYFNELIWRDFYQMILYHFPDSATESFKSKYDNIPWENDEKNFQAWCEGKTGYPIVDAGMRELNETGYMHNRVRMIVASFLTKHLLTDWRLGEAYFAEKLLDYEMASNVGGWQWAASSGVDAQPYFRVFNPTSQMEKFDPDKKYIKKWVKEYGTSDYPDPIVAHKKARQKAIDTYKESINS</sequence>
<feature type="domain" description="Photolyase/cryptochrome alpha/beta" evidence="8">
    <location>
        <begin position="1"/>
        <end position="129"/>
    </location>
</feature>
<dbReference type="InterPro" id="IPR005101">
    <property type="entry name" value="Cryptochr/Photolyase_FAD-bd"/>
</dbReference>
<evidence type="ECO:0000313" key="10">
    <source>
        <dbReference type="Proteomes" id="UP000236654"/>
    </source>
</evidence>
<dbReference type="GO" id="GO:0003677">
    <property type="term" value="F:DNA binding"/>
    <property type="evidence" value="ECO:0007669"/>
    <property type="project" value="TreeGrafter"/>
</dbReference>
<dbReference type="InterPro" id="IPR036155">
    <property type="entry name" value="Crypto/Photolyase_N_sf"/>
</dbReference>
<dbReference type="PRINTS" id="PR00147">
    <property type="entry name" value="DNAPHOTLYASE"/>
</dbReference>
<dbReference type="InterPro" id="IPR014729">
    <property type="entry name" value="Rossmann-like_a/b/a_fold"/>
</dbReference>
<feature type="binding site" evidence="5">
    <location>
        <position position="251"/>
    </location>
    <ligand>
        <name>FAD</name>
        <dbReference type="ChEBI" id="CHEBI:57692"/>
    </ligand>
</feature>
<dbReference type="SUPFAM" id="SSF52425">
    <property type="entry name" value="Cryptochrome/photolyase, N-terminal domain"/>
    <property type="match status" value="1"/>
</dbReference>
<comment type="caution">
    <text evidence="9">The sequence shown here is derived from an EMBL/GenBank/DDBJ whole genome shotgun (WGS) entry which is preliminary data.</text>
</comment>
<comment type="cofactor">
    <cofactor evidence="1">
        <name>(6R)-5,10-methylene-5,6,7,8-tetrahydrofolate</name>
        <dbReference type="ChEBI" id="CHEBI:15636"/>
    </cofactor>
</comment>
<keyword evidence="3 5" id="KW-0274">FAD</keyword>
<evidence type="ECO:0000256" key="3">
    <source>
        <dbReference type="ARBA" id="ARBA00022827"/>
    </source>
</evidence>
<dbReference type="GO" id="GO:0006139">
    <property type="term" value="P:nucleobase-containing compound metabolic process"/>
    <property type="evidence" value="ECO:0007669"/>
    <property type="project" value="UniProtKB-ARBA"/>
</dbReference>
<feature type="binding site" evidence="5">
    <location>
        <begin position="224"/>
        <end position="228"/>
    </location>
    <ligand>
        <name>FAD</name>
        <dbReference type="ChEBI" id="CHEBI:57692"/>
    </ligand>
</feature>
<accession>A0A2I0R6H0</accession>
<protein>
    <submittedName>
        <fullName evidence="9">Deoxyribodipyrimidine photolyase</fullName>
    </submittedName>
</protein>